<dbReference type="RefSeq" id="WP_187706829.1">
    <property type="nucleotide sequence ID" value="NZ_CP060822.1"/>
</dbReference>
<dbReference type="Pfam" id="PF13649">
    <property type="entry name" value="Methyltransf_25"/>
    <property type="match status" value="1"/>
</dbReference>
<proteinExistence type="predicted"/>
<dbReference type="Gene3D" id="3.40.50.150">
    <property type="entry name" value="Vaccinia Virus protein VP39"/>
    <property type="match status" value="1"/>
</dbReference>
<dbReference type="CDD" id="cd02440">
    <property type="entry name" value="AdoMet_MTases"/>
    <property type="match status" value="1"/>
</dbReference>
<dbReference type="SUPFAM" id="SSF53335">
    <property type="entry name" value="S-adenosyl-L-methionine-dependent methyltransferases"/>
    <property type="match status" value="1"/>
</dbReference>
<dbReference type="GO" id="GO:0008168">
    <property type="term" value="F:methyltransferase activity"/>
    <property type="evidence" value="ECO:0007669"/>
    <property type="project" value="UniProtKB-KW"/>
</dbReference>
<dbReference type="Gene3D" id="2.20.25.110">
    <property type="entry name" value="S-adenosyl-L-methionine-dependent methyltransferases"/>
    <property type="match status" value="1"/>
</dbReference>
<accession>A0A7H0F308</accession>
<reference evidence="3 4" key="1">
    <citation type="submission" date="2020-08" db="EMBL/GenBank/DDBJ databases">
        <title>Complete genome sequence of Raphidiopsis curvispora isolated from drinking water reservoir in South Korea.</title>
        <authorList>
            <person name="Jeong J."/>
        </authorList>
    </citation>
    <scope>NUCLEOTIDE SEQUENCE [LARGE SCALE GENOMIC DNA]</scope>
    <source>
        <strain evidence="3 4">GIHE-G1</strain>
    </source>
</reference>
<keyword evidence="4" id="KW-1185">Reference proteome</keyword>
<keyword evidence="1 3" id="KW-0808">Transferase</keyword>
<evidence type="ECO:0000313" key="3">
    <source>
        <dbReference type="EMBL" id="QNP30424.1"/>
    </source>
</evidence>
<evidence type="ECO:0000256" key="1">
    <source>
        <dbReference type="ARBA" id="ARBA00022679"/>
    </source>
</evidence>
<dbReference type="EMBL" id="CP060822">
    <property type="protein sequence ID" value="QNP30424.1"/>
    <property type="molecule type" value="Genomic_DNA"/>
</dbReference>
<dbReference type="KEGG" id="ccur:IAR63_05120"/>
<evidence type="ECO:0000259" key="2">
    <source>
        <dbReference type="Pfam" id="PF13649"/>
    </source>
</evidence>
<dbReference type="Proteomes" id="UP000516013">
    <property type="component" value="Chromosome"/>
</dbReference>
<evidence type="ECO:0000313" key="4">
    <source>
        <dbReference type="Proteomes" id="UP000516013"/>
    </source>
</evidence>
<organism evidence="3 4">
    <name type="scientific">Cylindrospermopsis curvispora GIHE-G1</name>
    <dbReference type="NCBI Taxonomy" id="2666332"/>
    <lineage>
        <taxon>Bacteria</taxon>
        <taxon>Bacillati</taxon>
        <taxon>Cyanobacteriota</taxon>
        <taxon>Cyanophyceae</taxon>
        <taxon>Nostocales</taxon>
        <taxon>Aphanizomenonaceae</taxon>
        <taxon>Cylindrospermopsis</taxon>
    </lineage>
</organism>
<sequence length="260" mass="30327">MLSSNSELTSTFYHGKFYDLIFGSSYRYAIQSQDIDFWRSMAQNYGSPVLELACGTGRIGAILANEGLKLTGIEISESMLETAQAKSQAAQWIQANVCNFDLKTQFPLIIFPYDTLTHLHSFEEVSQCLKCVRNHLDLGGHFIIDLKNPHYIFDILENPDRIDFYSQFTHPEDGSQIEVKRKRRYDSWKQIHTMTLLFYRNQVQFNQEDLNLRIFWPQEITKILQDNHFEIIQVWGDYQYGQYGDQSSHMILDCKAIPLV</sequence>
<dbReference type="AlphaFoldDB" id="A0A7H0F308"/>
<dbReference type="InterPro" id="IPR029063">
    <property type="entry name" value="SAM-dependent_MTases_sf"/>
</dbReference>
<dbReference type="PANTHER" id="PTHR43861">
    <property type="entry name" value="TRANS-ACONITATE 2-METHYLTRANSFERASE-RELATED"/>
    <property type="match status" value="1"/>
</dbReference>
<name>A0A7H0F308_9CYAN</name>
<feature type="domain" description="Methyltransferase" evidence="2">
    <location>
        <begin position="49"/>
        <end position="140"/>
    </location>
</feature>
<gene>
    <name evidence="3" type="ORF">IAR63_05120</name>
</gene>
<dbReference type="GO" id="GO:0032259">
    <property type="term" value="P:methylation"/>
    <property type="evidence" value="ECO:0007669"/>
    <property type="project" value="UniProtKB-KW"/>
</dbReference>
<keyword evidence="3" id="KW-0489">Methyltransferase</keyword>
<protein>
    <submittedName>
        <fullName evidence="3">Class I SAM-dependent methyltransferase</fullName>
    </submittedName>
</protein>
<dbReference type="InterPro" id="IPR041698">
    <property type="entry name" value="Methyltransf_25"/>
</dbReference>